<gene>
    <name evidence="1" type="ORF">PCLFYP37_02916</name>
</gene>
<protein>
    <submittedName>
        <fullName evidence="1">Uncharacterized protein</fullName>
    </submittedName>
</protein>
<sequence>MDIQELNTVIADFVQVGYMQAVKAYEPPQDFVRVSEVKQWLKMMRIYIKRFNRLVSDGVIRATRKGTGRNSPLYYSKAEIKQALSMANIAGIVARGTIK</sequence>
<accession>A0A6N3EWC9</accession>
<dbReference type="RefSeq" id="WP_412443287.1">
    <property type="nucleotide sequence ID" value="NZ_CACRUT010000016.1"/>
</dbReference>
<dbReference type="AlphaFoldDB" id="A0A6N3EWC9"/>
<dbReference type="EMBL" id="CACRUT010000016">
    <property type="protein sequence ID" value="VYU44338.1"/>
    <property type="molecule type" value="Genomic_DNA"/>
</dbReference>
<name>A0A6N3EWC9_9BACT</name>
<proteinExistence type="predicted"/>
<organism evidence="1">
    <name type="scientific">Paraprevotella clara</name>
    <dbReference type="NCBI Taxonomy" id="454154"/>
    <lineage>
        <taxon>Bacteria</taxon>
        <taxon>Pseudomonadati</taxon>
        <taxon>Bacteroidota</taxon>
        <taxon>Bacteroidia</taxon>
        <taxon>Bacteroidales</taxon>
        <taxon>Prevotellaceae</taxon>
        <taxon>Paraprevotella</taxon>
    </lineage>
</organism>
<evidence type="ECO:0000313" key="1">
    <source>
        <dbReference type="EMBL" id="VYU44338.1"/>
    </source>
</evidence>
<reference evidence="1" key="1">
    <citation type="submission" date="2019-11" db="EMBL/GenBank/DDBJ databases">
        <authorList>
            <person name="Feng L."/>
        </authorList>
    </citation>
    <scope>NUCLEOTIDE SEQUENCE</scope>
    <source>
        <strain evidence="1">PclaraLFYP37</strain>
    </source>
</reference>